<dbReference type="InterPro" id="IPR051977">
    <property type="entry name" value="Rab11-interacting_regulator"/>
</dbReference>
<dbReference type="PROSITE" id="PS50222">
    <property type="entry name" value="EF_HAND_2"/>
    <property type="match status" value="1"/>
</dbReference>
<feature type="compositionally biased region" description="Low complexity" evidence="1">
    <location>
        <begin position="41"/>
        <end position="52"/>
    </location>
</feature>
<protein>
    <submittedName>
        <fullName evidence="3">Rab11 family-interacting protein 3</fullName>
    </submittedName>
</protein>
<dbReference type="InterPro" id="IPR011992">
    <property type="entry name" value="EF-hand-dom_pair"/>
</dbReference>
<reference evidence="4" key="2">
    <citation type="journal article" date="2013" name="Nat. Commun.">
        <title>Genome of the Chinese tree shrew.</title>
        <authorList>
            <person name="Fan Y."/>
            <person name="Huang Z.Y."/>
            <person name="Cao C.C."/>
            <person name="Chen C.S."/>
            <person name="Chen Y.X."/>
            <person name="Fan D.D."/>
            <person name="He J."/>
            <person name="Hou H.L."/>
            <person name="Hu L."/>
            <person name="Hu X.T."/>
            <person name="Jiang X.T."/>
            <person name="Lai R."/>
            <person name="Lang Y.S."/>
            <person name="Liang B."/>
            <person name="Liao S.G."/>
            <person name="Mu D."/>
            <person name="Ma Y.Y."/>
            <person name="Niu Y.Y."/>
            <person name="Sun X.Q."/>
            <person name="Xia J.Q."/>
            <person name="Xiao J."/>
            <person name="Xiong Z.Q."/>
            <person name="Xu L."/>
            <person name="Yang L."/>
            <person name="Zhang Y."/>
            <person name="Zhao W."/>
            <person name="Zhao X.D."/>
            <person name="Zheng Y.T."/>
            <person name="Zhou J.M."/>
            <person name="Zhu Y.B."/>
            <person name="Zhang G.J."/>
            <person name="Wang J."/>
            <person name="Yao Y.G."/>
        </authorList>
    </citation>
    <scope>NUCLEOTIDE SEQUENCE [LARGE SCALE GENOMIC DNA]</scope>
</reference>
<dbReference type="AlphaFoldDB" id="L9KXT6"/>
<evidence type="ECO:0000259" key="2">
    <source>
        <dbReference type="PROSITE" id="PS50222"/>
    </source>
</evidence>
<dbReference type="InterPro" id="IPR002048">
    <property type="entry name" value="EF_hand_dom"/>
</dbReference>
<evidence type="ECO:0000256" key="1">
    <source>
        <dbReference type="SAM" id="MobiDB-lite"/>
    </source>
</evidence>
<evidence type="ECO:0000313" key="3">
    <source>
        <dbReference type="EMBL" id="ELW67755.1"/>
    </source>
</evidence>
<feature type="region of interest" description="Disordered" evidence="1">
    <location>
        <begin position="141"/>
        <end position="172"/>
    </location>
</feature>
<dbReference type="GO" id="GO:0005509">
    <property type="term" value="F:calcium ion binding"/>
    <property type="evidence" value="ECO:0007669"/>
    <property type="project" value="InterPro"/>
</dbReference>
<accession>L9KXT6</accession>
<keyword evidence="4" id="KW-1185">Reference proteome</keyword>
<dbReference type="GO" id="GO:0055038">
    <property type="term" value="C:recycling endosome membrane"/>
    <property type="evidence" value="ECO:0007669"/>
    <property type="project" value="TreeGrafter"/>
</dbReference>
<name>L9KXT6_TUPCH</name>
<dbReference type="STRING" id="246437.L9KXT6"/>
<dbReference type="PANTHER" id="PTHR15726">
    <property type="entry name" value="RAB11-FAMILY INTERACTING PROTEIN"/>
    <property type="match status" value="1"/>
</dbReference>
<reference evidence="4" key="1">
    <citation type="submission" date="2012-07" db="EMBL/GenBank/DDBJ databases">
        <title>Genome of the Chinese tree shrew, a rising model animal genetically related to primates.</title>
        <authorList>
            <person name="Zhang G."/>
            <person name="Fan Y."/>
            <person name="Yao Y."/>
            <person name="Huang Z."/>
        </authorList>
    </citation>
    <scope>NUCLEOTIDE SEQUENCE [LARGE SCALE GENOMIC DNA]</scope>
</reference>
<feature type="domain" description="EF-hand" evidence="2">
    <location>
        <begin position="91"/>
        <end position="126"/>
    </location>
</feature>
<feature type="region of interest" description="Disordered" evidence="1">
    <location>
        <begin position="21"/>
        <end position="74"/>
    </location>
</feature>
<dbReference type="InParanoid" id="L9KXT6"/>
<dbReference type="GO" id="GO:0032154">
    <property type="term" value="C:cleavage furrow"/>
    <property type="evidence" value="ECO:0007669"/>
    <property type="project" value="TreeGrafter"/>
</dbReference>
<proteinExistence type="predicted"/>
<dbReference type="SUPFAM" id="SSF47473">
    <property type="entry name" value="EF-hand"/>
    <property type="match status" value="1"/>
</dbReference>
<feature type="compositionally biased region" description="Basic residues" evidence="1">
    <location>
        <begin position="24"/>
        <end position="40"/>
    </location>
</feature>
<dbReference type="PANTHER" id="PTHR15726:SF6">
    <property type="entry name" value="RAB11 FAMILY-INTERACTING PROTEIN 3"/>
    <property type="match status" value="1"/>
</dbReference>
<dbReference type="Proteomes" id="UP000011518">
    <property type="component" value="Unassembled WGS sequence"/>
</dbReference>
<evidence type="ECO:0000313" key="4">
    <source>
        <dbReference type="Proteomes" id="UP000011518"/>
    </source>
</evidence>
<dbReference type="GO" id="GO:0030496">
    <property type="term" value="C:midbody"/>
    <property type="evidence" value="ECO:0007669"/>
    <property type="project" value="TreeGrafter"/>
</dbReference>
<dbReference type="EMBL" id="KB320600">
    <property type="protein sequence ID" value="ELW67755.1"/>
    <property type="molecule type" value="Genomic_DNA"/>
</dbReference>
<sequence length="255" mass="27814">MVRLAQEPGLRLDPVWRVTEQHQRARTGRRFGAKGRRGRPARLPGPARAAGPNLAQGRGRRLGQGPEPWFAPKLPPRRAVLVPTAGTSPLPDGSRLRAVFDALDRDGDGFVRIEDFVQFATVYGAEQEVLLPALPAASAGPPKLRWSRRGQDSVSSGRSALGAGGLPGGSWRRHVSRSSEEWASELQGWCRVHLVADVGPRDSSRVPVLARLRCLDWNSTALRGQQPVGDWREGLLQSFPGMLLDSSSQSEVPQH</sequence>
<organism evidence="3 4">
    <name type="scientific">Tupaia chinensis</name>
    <name type="common">Chinese tree shrew</name>
    <name type="synonym">Tupaia belangeri chinensis</name>
    <dbReference type="NCBI Taxonomy" id="246437"/>
    <lineage>
        <taxon>Eukaryota</taxon>
        <taxon>Metazoa</taxon>
        <taxon>Chordata</taxon>
        <taxon>Craniata</taxon>
        <taxon>Vertebrata</taxon>
        <taxon>Euteleostomi</taxon>
        <taxon>Mammalia</taxon>
        <taxon>Eutheria</taxon>
        <taxon>Euarchontoglires</taxon>
        <taxon>Scandentia</taxon>
        <taxon>Tupaiidae</taxon>
        <taxon>Tupaia</taxon>
    </lineage>
</organism>
<dbReference type="GO" id="GO:0030139">
    <property type="term" value="C:endocytic vesicle"/>
    <property type="evidence" value="ECO:0007669"/>
    <property type="project" value="TreeGrafter"/>
</dbReference>
<gene>
    <name evidence="3" type="ORF">TREES_T100011786</name>
</gene>
<dbReference type="GO" id="GO:0032465">
    <property type="term" value="P:regulation of cytokinesis"/>
    <property type="evidence" value="ECO:0007669"/>
    <property type="project" value="TreeGrafter"/>
</dbReference>
<dbReference type="GO" id="GO:0032456">
    <property type="term" value="P:endocytic recycling"/>
    <property type="evidence" value="ECO:0007669"/>
    <property type="project" value="TreeGrafter"/>
</dbReference>